<accession>A0AAN0J7K3</accession>
<dbReference type="EnsemblMetazoa" id="XM_019997168.1">
    <property type="protein sequence ID" value="XP_019852727.1"/>
    <property type="gene ID" value="LOC109582453"/>
</dbReference>
<proteinExistence type="predicted"/>
<evidence type="ECO:0000313" key="4">
    <source>
        <dbReference type="Proteomes" id="UP000007879"/>
    </source>
</evidence>
<dbReference type="Proteomes" id="UP000007879">
    <property type="component" value="Unassembled WGS sequence"/>
</dbReference>
<organism evidence="3 4">
    <name type="scientific">Amphimedon queenslandica</name>
    <name type="common">Sponge</name>
    <dbReference type="NCBI Taxonomy" id="400682"/>
    <lineage>
        <taxon>Eukaryota</taxon>
        <taxon>Metazoa</taxon>
        <taxon>Porifera</taxon>
        <taxon>Demospongiae</taxon>
        <taxon>Heteroscleromorpha</taxon>
        <taxon>Haplosclerida</taxon>
        <taxon>Niphatidae</taxon>
        <taxon>Amphimedon</taxon>
    </lineage>
</organism>
<evidence type="ECO:0000259" key="2">
    <source>
        <dbReference type="PROSITE" id="PS50209"/>
    </source>
</evidence>
<sequence length="382" mass="43458">MIDDQPDIFLLLQWLEPLVDWKPFGLLLPGITQHEISVIEQVDAKHQKLALFTKWLNTDPTAAWSDVLNALTKREEINLLQTINDQLQCPRGTGNNTPTVPTPEPATPTPSGIPKDILQSHSYKLVQAISVNLCNVTDALYAKDLIPQQTKEEMLVLGVTDNEKASKLVNVIQTQLEVYSDSKQYLIDMCCVLIHQQHRALTDIVSSMLMELGYSMLEVSTFIKSLPDNVQGYADNMRQHYKHQPIVATDWPPRIGKDYFGRLALIEKKILDFNAGVAKSAWHMLRGQIDKIYELTEIKMINIEDLLQPTDEFLNLPQLTIFHIRMVDPTIPTIDDTFQAKKCAELEKCIEKNFKIKEMAIQYLHFKSSKIFSSSSVILNGE</sequence>
<protein>
    <recommendedName>
        <fullName evidence="2">CARD domain-containing protein</fullName>
    </recommendedName>
</protein>
<dbReference type="PROSITE" id="PS50209">
    <property type="entry name" value="CARD"/>
    <property type="match status" value="1"/>
</dbReference>
<dbReference type="InterPro" id="IPR001315">
    <property type="entry name" value="CARD"/>
</dbReference>
<evidence type="ECO:0000256" key="1">
    <source>
        <dbReference type="SAM" id="MobiDB-lite"/>
    </source>
</evidence>
<reference evidence="4" key="1">
    <citation type="journal article" date="2010" name="Nature">
        <title>The Amphimedon queenslandica genome and the evolution of animal complexity.</title>
        <authorList>
            <person name="Srivastava M."/>
            <person name="Simakov O."/>
            <person name="Chapman J."/>
            <person name="Fahey B."/>
            <person name="Gauthier M.E."/>
            <person name="Mitros T."/>
            <person name="Richards G.S."/>
            <person name="Conaco C."/>
            <person name="Dacre M."/>
            <person name="Hellsten U."/>
            <person name="Larroux C."/>
            <person name="Putnam N.H."/>
            <person name="Stanke M."/>
            <person name="Adamska M."/>
            <person name="Darling A."/>
            <person name="Degnan S.M."/>
            <person name="Oakley T.H."/>
            <person name="Plachetzki D.C."/>
            <person name="Zhai Y."/>
            <person name="Adamski M."/>
            <person name="Calcino A."/>
            <person name="Cummins S.F."/>
            <person name="Goodstein D.M."/>
            <person name="Harris C."/>
            <person name="Jackson D.J."/>
            <person name="Leys S.P."/>
            <person name="Shu S."/>
            <person name="Woodcroft B.J."/>
            <person name="Vervoort M."/>
            <person name="Kosik K.S."/>
            <person name="Manning G."/>
            <person name="Degnan B.M."/>
            <person name="Rokhsar D.S."/>
        </authorList>
    </citation>
    <scope>NUCLEOTIDE SEQUENCE [LARGE SCALE GENOMIC DNA]</scope>
</reference>
<dbReference type="KEGG" id="aqu:109582453"/>
<dbReference type="AlphaFoldDB" id="A0AAN0J7K3"/>
<dbReference type="GO" id="GO:0042981">
    <property type="term" value="P:regulation of apoptotic process"/>
    <property type="evidence" value="ECO:0007669"/>
    <property type="project" value="InterPro"/>
</dbReference>
<feature type="domain" description="CARD" evidence="2">
    <location>
        <begin position="110"/>
        <end position="175"/>
    </location>
</feature>
<feature type="region of interest" description="Disordered" evidence="1">
    <location>
        <begin position="88"/>
        <end position="109"/>
    </location>
</feature>
<dbReference type="GeneID" id="109582453"/>
<keyword evidence="4" id="KW-1185">Reference proteome</keyword>
<dbReference type="RefSeq" id="XP_019852727.1">
    <property type="nucleotide sequence ID" value="XM_019997168.1"/>
</dbReference>
<evidence type="ECO:0000313" key="3">
    <source>
        <dbReference type="EnsemblMetazoa" id="XP_019852727.1"/>
    </source>
</evidence>
<feature type="compositionally biased region" description="Low complexity" evidence="1">
    <location>
        <begin position="90"/>
        <end position="99"/>
    </location>
</feature>
<name>A0AAN0J7K3_AMPQE</name>
<reference evidence="3" key="2">
    <citation type="submission" date="2024-06" db="UniProtKB">
        <authorList>
            <consortium name="EnsemblMetazoa"/>
        </authorList>
    </citation>
    <scope>IDENTIFICATION</scope>
</reference>